<dbReference type="InterPro" id="IPR001296">
    <property type="entry name" value="Glyco_trans_1"/>
</dbReference>
<evidence type="ECO:0000313" key="4">
    <source>
        <dbReference type="Proteomes" id="UP000501991"/>
    </source>
</evidence>
<evidence type="ECO:0000259" key="2">
    <source>
        <dbReference type="Pfam" id="PF13439"/>
    </source>
</evidence>
<dbReference type="Gene3D" id="3.40.50.2000">
    <property type="entry name" value="Glycogen Phosphorylase B"/>
    <property type="match status" value="2"/>
</dbReference>
<protein>
    <submittedName>
        <fullName evidence="3">Glycosyltransferase family 4 protein</fullName>
    </submittedName>
</protein>
<dbReference type="EMBL" id="CP048836">
    <property type="protein sequence ID" value="QID18729.1"/>
    <property type="molecule type" value="Genomic_DNA"/>
</dbReference>
<dbReference type="PANTHER" id="PTHR45947:SF3">
    <property type="entry name" value="SULFOQUINOVOSYL TRANSFERASE SQD2"/>
    <property type="match status" value="1"/>
</dbReference>
<reference evidence="3 4" key="1">
    <citation type="submission" date="2020-02" db="EMBL/GenBank/DDBJ databases">
        <title>Nitrogenibacter mangrovi gen. nov., sp. nov. isolated from mangrove sediment, a denitrifying betaproteobacterium.</title>
        <authorList>
            <person name="Liao H."/>
            <person name="Tian Y."/>
        </authorList>
    </citation>
    <scope>NUCLEOTIDE SEQUENCE [LARGE SCALE GENOMIC DNA]</scope>
    <source>
        <strain evidence="3 4">M9-3-2</strain>
    </source>
</reference>
<gene>
    <name evidence="3" type="ORF">G3580_14510</name>
</gene>
<dbReference type="Proteomes" id="UP000501991">
    <property type="component" value="Chromosome"/>
</dbReference>
<dbReference type="Pfam" id="PF00534">
    <property type="entry name" value="Glycos_transf_1"/>
    <property type="match status" value="1"/>
</dbReference>
<proteinExistence type="predicted"/>
<keyword evidence="3" id="KW-0808">Transferase</keyword>
<name>A0A6C1B6Z2_9RHOO</name>
<keyword evidence="4" id="KW-1185">Reference proteome</keyword>
<dbReference type="AlphaFoldDB" id="A0A6C1B6Z2"/>
<dbReference type="InterPro" id="IPR028098">
    <property type="entry name" value="Glyco_trans_4-like_N"/>
</dbReference>
<dbReference type="Pfam" id="PF13439">
    <property type="entry name" value="Glyco_transf_4"/>
    <property type="match status" value="1"/>
</dbReference>
<organism evidence="3 4">
    <name type="scientific">Nitrogeniibacter mangrovi</name>
    <dbReference type="NCBI Taxonomy" id="2016596"/>
    <lineage>
        <taxon>Bacteria</taxon>
        <taxon>Pseudomonadati</taxon>
        <taxon>Pseudomonadota</taxon>
        <taxon>Betaproteobacteria</taxon>
        <taxon>Rhodocyclales</taxon>
        <taxon>Zoogloeaceae</taxon>
        <taxon>Nitrogeniibacter</taxon>
    </lineage>
</organism>
<dbReference type="KEGG" id="azq:G3580_14510"/>
<dbReference type="GO" id="GO:0016757">
    <property type="term" value="F:glycosyltransferase activity"/>
    <property type="evidence" value="ECO:0007669"/>
    <property type="project" value="InterPro"/>
</dbReference>
<evidence type="ECO:0000313" key="3">
    <source>
        <dbReference type="EMBL" id="QID18729.1"/>
    </source>
</evidence>
<feature type="domain" description="Glycosyl transferase family 1" evidence="1">
    <location>
        <begin position="200"/>
        <end position="360"/>
    </location>
</feature>
<accession>A0A6C1B6Z2</accession>
<dbReference type="InterPro" id="IPR050194">
    <property type="entry name" value="Glycosyltransferase_grp1"/>
</dbReference>
<dbReference type="PANTHER" id="PTHR45947">
    <property type="entry name" value="SULFOQUINOVOSYL TRANSFERASE SQD2"/>
    <property type="match status" value="1"/>
</dbReference>
<dbReference type="RefSeq" id="WP_173766666.1">
    <property type="nucleotide sequence ID" value="NZ_CP048836.1"/>
</dbReference>
<evidence type="ECO:0000259" key="1">
    <source>
        <dbReference type="Pfam" id="PF00534"/>
    </source>
</evidence>
<dbReference type="SUPFAM" id="SSF53756">
    <property type="entry name" value="UDP-Glycosyltransferase/glycogen phosphorylase"/>
    <property type="match status" value="1"/>
</dbReference>
<sequence length="396" mass="43192">MTTEMPPSSPLTVCLVSDDAIPAMTGVGTHIQLIAREMVARGHRVVLVTTRRAGQPEIEDWEGVRIHRVPSVRVFGFYQGLPSKRRIRDILTEEGVDLVHHHYASLMMKRVLAVAARLGLPQVSTHHFSAEVLTQPLVMRPMRGIIRAQMVAYSNRCDVVIVPSSSLSERLRADGVTVPLRHISNPVGFGDPAAVSPAQRNGAFVVLYAGRLGPEKNIGLLLRAFRRLREAVPDARLWIAGRGPTGPSLEALAGELGIRDQVDFLGFLDPAMLATRYRSCDLFVLPSVEEAQPLVVLEAMWFSKPVIVTRAIAAAREMVEPGVTGQIVDPADPSDLAERMIAFAQDDTGRLQMGAAGRERAAHYTPAAIVGELLELYLDVCRQRGRPTGAASGVFE</sequence>
<feature type="domain" description="Glycosyltransferase subfamily 4-like N-terminal" evidence="2">
    <location>
        <begin position="25"/>
        <end position="187"/>
    </location>
</feature>